<dbReference type="EMBL" id="BAAAZG010000025">
    <property type="protein sequence ID" value="GAA4077485.1"/>
    <property type="molecule type" value="Genomic_DNA"/>
</dbReference>
<gene>
    <name evidence="1" type="ORF">GCM10022214_39010</name>
</gene>
<comment type="caution">
    <text evidence="1">The sequence shown here is derived from an EMBL/GenBank/DDBJ whole genome shotgun (WGS) entry which is preliminary data.</text>
</comment>
<sequence>MQPLGERALAFVKFRVWFLPGDDPWGARLRHAQNAQCEDMRPLLLRRTPAVAGA</sequence>
<evidence type="ECO:0000313" key="2">
    <source>
        <dbReference type="Proteomes" id="UP001500683"/>
    </source>
</evidence>
<organism evidence="1 2">
    <name type="scientific">Actinomadura miaoliensis</name>
    <dbReference type="NCBI Taxonomy" id="430685"/>
    <lineage>
        <taxon>Bacteria</taxon>
        <taxon>Bacillati</taxon>
        <taxon>Actinomycetota</taxon>
        <taxon>Actinomycetes</taxon>
        <taxon>Streptosporangiales</taxon>
        <taxon>Thermomonosporaceae</taxon>
        <taxon>Actinomadura</taxon>
    </lineage>
</organism>
<proteinExistence type="predicted"/>
<evidence type="ECO:0000313" key="1">
    <source>
        <dbReference type="EMBL" id="GAA4077485.1"/>
    </source>
</evidence>
<dbReference type="Proteomes" id="UP001500683">
    <property type="component" value="Unassembled WGS sequence"/>
</dbReference>
<accession>A0ABP7VYR1</accession>
<protein>
    <submittedName>
        <fullName evidence="1">Uncharacterized protein</fullName>
    </submittedName>
</protein>
<reference evidence="2" key="1">
    <citation type="journal article" date="2019" name="Int. J. Syst. Evol. Microbiol.">
        <title>The Global Catalogue of Microorganisms (GCM) 10K type strain sequencing project: providing services to taxonomists for standard genome sequencing and annotation.</title>
        <authorList>
            <consortium name="The Broad Institute Genomics Platform"/>
            <consortium name="The Broad Institute Genome Sequencing Center for Infectious Disease"/>
            <person name="Wu L."/>
            <person name="Ma J."/>
        </authorList>
    </citation>
    <scope>NUCLEOTIDE SEQUENCE [LARGE SCALE GENOMIC DNA]</scope>
    <source>
        <strain evidence="2">JCM 16702</strain>
    </source>
</reference>
<keyword evidence="2" id="KW-1185">Reference proteome</keyword>
<name>A0ABP7VYR1_9ACTN</name>